<protein>
    <submittedName>
        <fullName evidence="3">Relaxase</fullName>
    </submittedName>
</protein>
<dbReference type="Pfam" id="PF03432">
    <property type="entry name" value="Relaxase"/>
    <property type="match status" value="1"/>
</dbReference>
<accession>A0ABW0GQ84</accession>
<feature type="domain" description="MobA/VirD2-like nuclease" evidence="2">
    <location>
        <begin position="71"/>
        <end position="178"/>
    </location>
</feature>
<reference evidence="4" key="1">
    <citation type="journal article" date="2019" name="Int. J. Syst. Evol. Microbiol.">
        <title>The Global Catalogue of Microorganisms (GCM) 10K type strain sequencing project: providing services to taxonomists for standard genome sequencing and annotation.</title>
        <authorList>
            <consortium name="The Broad Institute Genomics Platform"/>
            <consortium name="The Broad Institute Genome Sequencing Center for Infectious Disease"/>
            <person name="Wu L."/>
            <person name="Ma J."/>
        </authorList>
    </citation>
    <scope>NUCLEOTIDE SEQUENCE [LARGE SCALE GENOMIC DNA]</scope>
    <source>
        <strain evidence="4">CCUG 43114</strain>
    </source>
</reference>
<name>A0ABW0GQ84_9MICO</name>
<keyword evidence="4" id="KW-1185">Reference proteome</keyword>
<evidence type="ECO:0000256" key="1">
    <source>
        <dbReference type="SAM" id="MobiDB-lite"/>
    </source>
</evidence>
<proteinExistence type="predicted"/>
<evidence type="ECO:0000313" key="4">
    <source>
        <dbReference type="Proteomes" id="UP001596122"/>
    </source>
</evidence>
<dbReference type="InterPro" id="IPR005094">
    <property type="entry name" value="Endonuclease_MobA/VirD2"/>
</dbReference>
<evidence type="ECO:0000259" key="2">
    <source>
        <dbReference type="Pfam" id="PF03432"/>
    </source>
</evidence>
<organism evidence="3 4">
    <name type="scientific">Aquipuribacter nitratireducens</name>
    <dbReference type="NCBI Taxonomy" id="650104"/>
    <lineage>
        <taxon>Bacteria</taxon>
        <taxon>Bacillati</taxon>
        <taxon>Actinomycetota</taxon>
        <taxon>Actinomycetes</taxon>
        <taxon>Micrococcales</taxon>
        <taxon>Intrasporangiaceae</taxon>
        <taxon>Aquipuribacter</taxon>
    </lineage>
</organism>
<evidence type="ECO:0000313" key="3">
    <source>
        <dbReference type="EMBL" id="MFC5382150.1"/>
    </source>
</evidence>
<dbReference type="EMBL" id="JBHSLD010000014">
    <property type="protein sequence ID" value="MFC5382150.1"/>
    <property type="molecule type" value="Genomic_DNA"/>
</dbReference>
<dbReference type="RefSeq" id="WP_340269712.1">
    <property type="nucleotide sequence ID" value="NZ_JBBEOG010000005.1"/>
</dbReference>
<sequence>MPNITRGSRMGGLLAYLQGPGRANEHTYPHLVAGDVSVMTWHGTAVLDRPTALAIAAQLDQPRRAFGVEVAGGSVWHCSLSLRADEGQLSDEQWAEIAREFVEGMGFSDETRTDEDGQVVGRAGCRWVAVRHGVSANGNDHVHLAVSLVREDGTKASVWNDRRTAQRVAGELEAKNGLQVLESRAVGRGGRGYKPAELATAQRRGEVEPARAALARAVRAHAGAAADEAEFVRRLRRGGLLVRPRYAAGRDDVVAGYSVALRPTGGAKGTAAERPVWYGGGHLDKDLSLPRLRREWPDTPTGASEAVAEWNAARRGARLVRPGRETREPAPRLWQEYGRDIAALRERLRQVSVTDRAAWAHVAHETAGALAAWSLRVEQTPGPLAEAADALARSAHVRAADVPASRPADVSAVKGATLLLASLSRGGRGSVAQAILLRQLMNLAKAIHDAHVAVGEAQRAAQVAAVARQQLRQVQSGLPAVRADVQVSKTAARPARVTSVSPTAWASAAVGLPGSNPTSIKHRRVTAQPSAVADTEVGR</sequence>
<feature type="region of interest" description="Disordered" evidence="1">
    <location>
        <begin position="511"/>
        <end position="539"/>
    </location>
</feature>
<gene>
    <name evidence="3" type="ORF">ACFPJ6_15380</name>
</gene>
<comment type="caution">
    <text evidence="3">The sequence shown here is derived from an EMBL/GenBank/DDBJ whole genome shotgun (WGS) entry which is preliminary data.</text>
</comment>
<dbReference type="Proteomes" id="UP001596122">
    <property type="component" value="Unassembled WGS sequence"/>
</dbReference>